<evidence type="ECO:0000256" key="1">
    <source>
        <dbReference type="SAM" id="Phobius"/>
    </source>
</evidence>
<dbReference type="Proteomes" id="UP000662185">
    <property type="component" value="Unassembled WGS sequence"/>
</dbReference>
<organism evidence="3 4">
    <name type="scientific">Anabaena sphaerica FACHB-251</name>
    <dbReference type="NCBI Taxonomy" id="2692883"/>
    <lineage>
        <taxon>Bacteria</taxon>
        <taxon>Bacillati</taxon>
        <taxon>Cyanobacteriota</taxon>
        <taxon>Cyanophyceae</taxon>
        <taxon>Nostocales</taxon>
        <taxon>Nostocaceae</taxon>
        <taxon>Anabaena</taxon>
    </lineage>
</organism>
<evidence type="ECO:0000259" key="2">
    <source>
        <dbReference type="PROSITE" id="PS51272"/>
    </source>
</evidence>
<protein>
    <submittedName>
        <fullName evidence="3">S-layer homology domain-containing protein</fullName>
    </submittedName>
</protein>
<keyword evidence="4" id="KW-1185">Reference proteome</keyword>
<dbReference type="PROSITE" id="PS51272">
    <property type="entry name" value="SLH"/>
    <property type="match status" value="3"/>
</dbReference>
<keyword evidence="1" id="KW-0472">Membrane</keyword>
<dbReference type="EMBL" id="JACJQU010000003">
    <property type="protein sequence ID" value="MBD2293569.1"/>
    <property type="molecule type" value="Genomic_DNA"/>
</dbReference>
<reference evidence="4" key="1">
    <citation type="journal article" date="2020" name="ISME J.">
        <title>Comparative genomics reveals insights into cyanobacterial evolution and habitat adaptation.</title>
        <authorList>
            <person name="Chen M.Y."/>
            <person name="Teng W.K."/>
            <person name="Zhao L."/>
            <person name="Hu C.X."/>
            <person name="Zhou Y.K."/>
            <person name="Han B.P."/>
            <person name="Song L.R."/>
            <person name="Shu W.S."/>
        </authorList>
    </citation>
    <scope>NUCLEOTIDE SEQUENCE [LARGE SCALE GENOMIC DNA]</scope>
    <source>
        <strain evidence="4">FACHB-251</strain>
    </source>
</reference>
<evidence type="ECO:0000313" key="3">
    <source>
        <dbReference type="EMBL" id="MBD2293569.1"/>
    </source>
</evidence>
<sequence>MKELLVHSGGNRYPVKKNAKNHPKTFLSLCLLAIGTLTSVTLLTTYPVFAQEQATEKLPVTNSDYIQKVLEAKLMDNLPDGNFYPERLISRAELASILVKAFYLDKRQAAKQEKAIVVPDVPNYYWAYQDIQTVLKTDIMKGYRGNMFFPNQKVTRAEGLAIFAQAYGVFQFPDQTIKEILTPYPDVAYIPNWARRAIATVISEGFINTDTNGNINPLSPMTRGDMAYLLSKYLQRQQKQAETPIVPTILQF</sequence>
<feature type="domain" description="SLH" evidence="2">
    <location>
        <begin position="114"/>
        <end position="177"/>
    </location>
</feature>
<accession>A0A927A0C6</accession>
<feature type="domain" description="SLH" evidence="2">
    <location>
        <begin position="181"/>
        <end position="244"/>
    </location>
</feature>
<dbReference type="PANTHER" id="PTHR43308">
    <property type="entry name" value="OUTER MEMBRANE PROTEIN ALPHA-RELATED"/>
    <property type="match status" value="1"/>
</dbReference>
<gene>
    <name evidence="3" type="ORF">H6G06_08720</name>
</gene>
<evidence type="ECO:0000313" key="4">
    <source>
        <dbReference type="Proteomes" id="UP000662185"/>
    </source>
</evidence>
<feature type="domain" description="SLH" evidence="2">
    <location>
        <begin position="49"/>
        <end position="112"/>
    </location>
</feature>
<proteinExistence type="predicted"/>
<dbReference type="Pfam" id="PF00395">
    <property type="entry name" value="SLH"/>
    <property type="match status" value="3"/>
</dbReference>
<name>A0A927A0C6_9NOST</name>
<dbReference type="InterPro" id="IPR001119">
    <property type="entry name" value="SLH_dom"/>
</dbReference>
<feature type="transmembrane region" description="Helical" evidence="1">
    <location>
        <begin position="26"/>
        <end position="49"/>
    </location>
</feature>
<dbReference type="InterPro" id="IPR051465">
    <property type="entry name" value="Cell_Envelope_Struct_Comp"/>
</dbReference>
<keyword evidence="1" id="KW-0812">Transmembrane</keyword>
<keyword evidence="1" id="KW-1133">Transmembrane helix</keyword>
<dbReference type="AlphaFoldDB" id="A0A927A0C6"/>
<comment type="caution">
    <text evidence="3">The sequence shown here is derived from an EMBL/GenBank/DDBJ whole genome shotgun (WGS) entry which is preliminary data.</text>
</comment>